<dbReference type="Pfam" id="PF00075">
    <property type="entry name" value="RNase_H"/>
    <property type="match status" value="1"/>
</dbReference>
<dbReference type="SUPFAM" id="SSF53098">
    <property type="entry name" value="Ribonuclease H-like"/>
    <property type="match status" value="1"/>
</dbReference>
<dbReference type="InterPro" id="IPR036397">
    <property type="entry name" value="RNaseH_sf"/>
</dbReference>
<sequence length="562" mass="64182">MNDGSPTRLVAPNQQVTAPDVTICSRDIAQISHWQLTSDTLGSDHFPILMFIPLSFQVYDTIYPKYKWNMKKANWSLYHDLLEDIFDSTPEFYSTQSKYDYLIEKINDVSEISIPILRPFKAKKRPPPPWWDEQCISAIAQRTSALATYKQDSSLANFVHCKKEPPLHLRRQMLSSRFLLKVQHADSHLLSKIHRLNTMDLTCKYWTKRNSPPLCSAIQYANRIQLTSHSQRVIQDISYFHLLSGFDVRVPAYKQQPHHIQNLLREVQSKLAGDAFIYTDASKSASGTGCAHYIPSIDSFSMFKLPNEFTIFSAEAIAICQALQFVEDHNLGNTSIFSDSLSVVSSLKNGSPFDMQNIHLFNIRWKISQLKQRGLRITLVWVKAHSGIIHNEKADDLAKMSITSGTKLDIPLSMQDNRVILKGNLLKRWRTEWIEYCFTSPTRYNLIHPSLPRGYWHENFKIPRKYISCITRAKIGHGVFPSHLARLNLVPSALCDVCEVYGDLDHCFFGCAKFLDHCNALYSDLVKSGISAPLNTSHVFSLGRSDVIVLVVKFIRNSGIKI</sequence>
<protein>
    <recommendedName>
        <fullName evidence="1">RNase H type-1 domain-containing protein</fullName>
    </recommendedName>
</protein>
<dbReference type="Gene3D" id="3.60.10.10">
    <property type="entry name" value="Endonuclease/exonuclease/phosphatase"/>
    <property type="match status" value="1"/>
</dbReference>
<keyword evidence="3" id="KW-1185">Reference proteome</keyword>
<accession>A0A9P0LX96</accession>
<dbReference type="OrthoDB" id="6769383at2759"/>
<name>A0A9P0LX96_ACAOB</name>
<dbReference type="GO" id="GO:0003676">
    <property type="term" value="F:nucleic acid binding"/>
    <property type="evidence" value="ECO:0007669"/>
    <property type="project" value="InterPro"/>
</dbReference>
<evidence type="ECO:0000259" key="1">
    <source>
        <dbReference type="PROSITE" id="PS50879"/>
    </source>
</evidence>
<organism evidence="2 3">
    <name type="scientific">Acanthoscelides obtectus</name>
    <name type="common">Bean weevil</name>
    <name type="synonym">Bruchus obtectus</name>
    <dbReference type="NCBI Taxonomy" id="200917"/>
    <lineage>
        <taxon>Eukaryota</taxon>
        <taxon>Metazoa</taxon>
        <taxon>Ecdysozoa</taxon>
        <taxon>Arthropoda</taxon>
        <taxon>Hexapoda</taxon>
        <taxon>Insecta</taxon>
        <taxon>Pterygota</taxon>
        <taxon>Neoptera</taxon>
        <taxon>Endopterygota</taxon>
        <taxon>Coleoptera</taxon>
        <taxon>Polyphaga</taxon>
        <taxon>Cucujiformia</taxon>
        <taxon>Chrysomeloidea</taxon>
        <taxon>Chrysomelidae</taxon>
        <taxon>Bruchinae</taxon>
        <taxon>Bruchini</taxon>
        <taxon>Acanthoscelides</taxon>
    </lineage>
</organism>
<dbReference type="PROSITE" id="PS50879">
    <property type="entry name" value="RNASE_H_1"/>
    <property type="match status" value="1"/>
</dbReference>
<dbReference type="InterPro" id="IPR012337">
    <property type="entry name" value="RNaseH-like_sf"/>
</dbReference>
<dbReference type="EMBL" id="CAKOFQ010007407">
    <property type="protein sequence ID" value="CAH2000411.1"/>
    <property type="molecule type" value="Genomic_DNA"/>
</dbReference>
<evidence type="ECO:0000313" key="3">
    <source>
        <dbReference type="Proteomes" id="UP001152888"/>
    </source>
</evidence>
<feature type="domain" description="RNase H type-1" evidence="1">
    <location>
        <begin position="271"/>
        <end position="403"/>
    </location>
</feature>
<reference evidence="2" key="1">
    <citation type="submission" date="2022-03" db="EMBL/GenBank/DDBJ databases">
        <authorList>
            <person name="Sayadi A."/>
        </authorList>
    </citation>
    <scope>NUCLEOTIDE SEQUENCE</scope>
</reference>
<dbReference type="CDD" id="cd09276">
    <property type="entry name" value="Rnase_HI_RT_non_LTR"/>
    <property type="match status" value="1"/>
</dbReference>
<dbReference type="InterPro" id="IPR002156">
    <property type="entry name" value="RNaseH_domain"/>
</dbReference>
<gene>
    <name evidence="2" type="ORF">ACAOBT_LOCUS25547</name>
</gene>
<dbReference type="InterPro" id="IPR036691">
    <property type="entry name" value="Endo/exonu/phosph_ase_sf"/>
</dbReference>
<dbReference type="AlphaFoldDB" id="A0A9P0LX96"/>
<dbReference type="GO" id="GO:0004523">
    <property type="term" value="F:RNA-DNA hybrid ribonuclease activity"/>
    <property type="evidence" value="ECO:0007669"/>
    <property type="project" value="InterPro"/>
</dbReference>
<proteinExistence type="predicted"/>
<evidence type="ECO:0000313" key="2">
    <source>
        <dbReference type="EMBL" id="CAH2000411.1"/>
    </source>
</evidence>
<dbReference type="SUPFAM" id="SSF56219">
    <property type="entry name" value="DNase I-like"/>
    <property type="match status" value="1"/>
</dbReference>
<dbReference type="Proteomes" id="UP001152888">
    <property type="component" value="Unassembled WGS sequence"/>
</dbReference>
<comment type="caution">
    <text evidence="2">The sequence shown here is derived from an EMBL/GenBank/DDBJ whole genome shotgun (WGS) entry which is preliminary data.</text>
</comment>
<dbReference type="Gene3D" id="3.30.420.10">
    <property type="entry name" value="Ribonuclease H-like superfamily/Ribonuclease H"/>
    <property type="match status" value="1"/>
</dbReference>